<keyword evidence="13" id="KW-1185">Reference proteome</keyword>
<dbReference type="RefSeq" id="WP_109812409.1">
    <property type="nucleotide sequence ID" value="NZ_QGKU01000047.1"/>
</dbReference>
<evidence type="ECO:0000313" key="12">
    <source>
        <dbReference type="EMBL" id="PWR01827.1"/>
    </source>
</evidence>
<sequence length="452" mass="49343">MTFATRLLAAPLAALTLLAGPAAAEDGVTQFTLDNGMDVLVIEDHRSPAVVHMVWYRVGAADEPAGLSGIAHYLEHLMFKGTDDMAAGEFSETVRANGGSDNAFTSWDYTGYFQRVAADLLPRMMEMEADRMTDLILKDEVALPERSVILEERAQRIDSDPGALFREQTRAAQYLHHPYGLPIIGWRHEMEQLSTDDALDFYREFYAPNNAILIVAGDVTPDEVRALAQEYYGPVPANPDLTPRARVTEPPQTAARRVVFEDPRVAQPYVTRSYLAPERNPGDQDRAAALTLLADLLSDGPNSFLQRRLQFDTQTALYAGAWYGATSLDATTFNLTVVPAEGVSLSEAEAALDTALADFVAGGVDAEKLTRLKRQYAAQSVYEMDSTQSRARKYGAALTSGLTVADVQAWPDVLQAVTEDDILAAARAVLVPETSVTGWLRAPEGTTPEVTQ</sequence>
<accession>A0A2V2LF60</accession>
<evidence type="ECO:0000256" key="1">
    <source>
        <dbReference type="ARBA" id="ARBA00001947"/>
    </source>
</evidence>
<dbReference type="GO" id="GO:0006508">
    <property type="term" value="P:proteolysis"/>
    <property type="evidence" value="ECO:0007669"/>
    <property type="project" value="UniProtKB-KW"/>
</dbReference>
<feature type="chain" id="PRO_5016086286" evidence="9">
    <location>
        <begin position="25"/>
        <end position="452"/>
    </location>
</feature>
<proteinExistence type="inferred from homology"/>
<dbReference type="EMBL" id="QGKU01000047">
    <property type="protein sequence ID" value="PWR01827.1"/>
    <property type="molecule type" value="Genomic_DNA"/>
</dbReference>
<evidence type="ECO:0000313" key="13">
    <source>
        <dbReference type="Proteomes" id="UP000245680"/>
    </source>
</evidence>
<keyword evidence="5" id="KW-0378">Hydrolase</keyword>
<dbReference type="PANTHER" id="PTHR43690">
    <property type="entry name" value="NARDILYSIN"/>
    <property type="match status" value="1"/>
</dbReference>
<feature type="domain" description="Peptidase M16 N-terminal" evidence="10">
    <location>
        <begin position="39"/>
        <end position="184"/>
    </location>
</feature>
<name>A0A2V2LF60_9RHOB</name>
<keyword evidence="9" id="KW-0732">Signal</keyword>
<gene>
    <name evidence="12" type="ORF">DKT77_14600</name>
</gene>
<dbReference type="GO" id="GO:0046872">
    <property type="term" value="F:metal ion binding"/>
    <property type="evidence" value="ECO:0007669"/>
    <property type="project" value="UniProtKB-KW"/>
</dbReference>
<keyword evidence="4" id="KW-0479">Metal-binding</keyword>
<protein>
    <submittedName>
        <fullName evidence="12">Peptidase M16</fullName>
    </submittedName>
</protein>
<keyword evidence="7" id="KW-0482">Metalloprotease</keyword>
<dbReference type="InterPro" id="IPR011765">
    <property type="entry name" value="Pept_M16_N"/>
</dbReference>
<dbReference type="PROSITE" id="PS00143">
    <property type="entry name" value="INSULINASE"/>
    <property type="match status" value="1"/>
</dbReference>
<organism evidence="12 13">
    <name type="scientific">Meridianimarinicoccus roseus</name>
    <dbReference type="NCBI Taxonomy" id="2072018"/>
    <lineage>
        <taxon>Bacteria</taxon>
        <taxon>Pseudomonadati</taxon>
        <taxon>Pseudomonadota</taxon>
        <taxon>Alphaproteobacteria</taxon>
        <taxon>Rhodobacterales</taxon>
        <taxon>Paracoccaceae</taxon>
        <taxon>Meridianimarinicoccus</taxon>
    </lineage>
</organism>
<dbReference type="Gene3D" id="3.30.830.10">
    <property type="entry name" value="Metalloenzyme, LuxS/M16 peptidase-like"/>
    <property type="match status" value="2"/>
</dbReference>
<evidence type="ECO:0000256" key="4">
    <source>
        <dbReference type="ARBA" id="ARBA00022723"/>
    </source>
</evidence>
<dbReference type="AlphaFoldDB" id="A0A2V2LF60"/>
<dbReference type="InterPro" id="IPR050626">
    <property type="entry name" value="Peptidase_M16"/>
</dbReference>
<evidence type="ECO:0000256" key="5">
    <source>
        <dbReference type="ARBA" id="ARBA00022801"/>
    </source>
</evidence>
<feature type="signal peptide" evidence="9">
    <location>
        <begin position="1"/>
        <end position="24"/>
    </location>
</feature>
<evidence type="ECO:0000256" key="3">
    <source>
        <dbReference type="ARBA" id="ARBA00022670"/>
    </source>
</evidence>
<comment type="caution">
    <text evidence="12">The sequence shown here is derived from an EMBL/GenBank/DDBJ whole genome shotgun (WGS) entry which is preliminary data.</text>
</comment>
<evidence type="ECO:0000256" key="6">
    <source>
        <dbReference type="ARBA" id="ARBA00022833"/>
    </source>
</evidence>
<dbReference type="OrthoDB" id="9811314at2"/>
<evidence type="ECO:0000256" key="7">
    <source>
        <dbReference type="ARBA" id="ARBA00023049"/>
    </source>
</evidence>
<dbReference type="InterPro" id="IPR007863">
    <property type="entry name" value="Peptidase_M16_C"/>
</dbReference>
<comment type="cofactor">
    <cofactor evidence="1">
        <name>Zn(2+)</name>
        <dbReference type="ChEBI" id="CHEBI:29105"/>
    </cofactor>
</comment>
<dbReference type="Pfam" id="PF00675">
    <property type="entry name" value="Peptidase_M16"/>
    <property type="match status" value="1"/>
</dbReference>
<dbReference type="Pfam" id="PF05193">
    <property type="entry name" value="Peptidase_M16_C"/>
    <property type="match status" value="1"/>
</dbReference>
<comment type="similarity">
    <text evidence="2 8">Belongs to the peptidase M16 family.</text>
</comment>
<dbReference type="SUPFAM" id="SSF63411">
    <property type="entry name" value="LuxS/MPP-like metallohydrolase"/>
    <property type="match status" value="2"/>
</dbReference>
<evidence type="ECO:0000259" key="11">
    <source>
        <dbReference type="Pfam" id="PF05193"/>
    </source>
</evidence>
<keyword evidence="3" id="KW-0645">Protease</keyword>
<dbReference type="InterPro" id="IPR001431">
    <property type="entry name" value="Pept_M16_Zn_BS"/>
</dbReference>
<feature type="domain" description="Peptidase M16 C-terminal" evidence="11">
    <location>
        <begin position="193"/>
        <end position="376"/>
    </location>
</feature>
<evidence type="ECO:0000256" key="2">
    <source>
        <dbReference type="ARBA" id="ARBA00007261"/>
    </source>
</evidence>
<evidence type="ECO:0000256" key="8">
    <source>
        <dbReference type="RuleBase" id="RU004447"/>
    </source>
</evidence>
<keyword evidence="6" id="KW-0862">Zinc</keyword>
<evidence type="ECO:0000256" key="9">
    <source>
        <dbReference type="SAM" id="SignalP"/>
    </source>
</evidence>
<dbReference type="Proteomes" id="UP000245680">
    <property type="component" value="Unassembled WGS sequence"/>
</dbReference>
<dbReference type="PANTHER" id="PTHR43690:SF17">
    <property type="entry name" value="PROTEIN YHJJ"/>
    <property type="match status" value="1"/>
</dbReference>
<reference evidence="12 13" key="1">
    <citation type="submission" date="2018-05" db="EMBL/GenBank/DDBJ databases">
        <title>Rhodobacteraceae gen. nov., sp. nov. isolated from sea water.</title>
        <authorList>
            <person name="Ren Y."/>
        </authorList>
    </citation>
    <scope>NUCLEOTIDE SEQUENCE [LARGE SCALE GENOMIC DNA]</scope>
    <source>
        <strain evidence="12 13">TG-679</strain>
    </source>
</reference>
<evidence type="ECO:0000259" key="10">
    <source>
        <dbReference type="Pfam" id="PF00675"/>
    </source>
</evidence>
<dbReference type="GO" id="GO:0004222">
    <property type="term" value="F:metalloendopeptidase activity"/>
    <property type="evidence" value="ECO:0007669"/>
    <property type="project" value="InterPro"/>
</dbReference>
<dbReference type="InterPro" id="IPR011249">
    <property type="entry name" value="Metalloenz_LuxS/M16"/>
</dbReference>